<proteinExistence type="inferred from homology"/>
<dbReference type="GO" id="GO:0006508">
    <property type="term" value="P:proteolysis"/>
    <property type="evidence" value="ECO:0007669"/>
    <property type="project" value="InterPro"/>
</dbReference>
<dbReference type="GO" id="GO:0008237">
    <property type="term" value="F:metallopeptidase activity"/>
    <property type="evidence" value="ECO:0007669"/>
    <property type="project" value="InterPro"/>
</dbReference>
<organism evidence="5">
    <name type="scientific">candidate division WOR-3 bacterium</name>
    <dbReference type="NCBI Taxonomy" id="2052148"/>
    <lineage>
        <taxon>Bacteria</taxon>
        <taxon>Bacteria division WOR-3</taxon>
    </lineage>
</organism>
<dbReference type="Pfam" id="PF19289">
    <property type="entry name" value="PmbA_TldD_3rd"/>
    <property type="match status" value="1"/>
</dbReference>
<evidence type="ECO:0000259" key="4">
    <source>
        <dbReference type="Pfam" id="PF19290"/>
    </source>
</evidence>
<accession>A0A7V3RH60</accession>
<feature type="domain" description="Metalloprotease TldD/E central" evidence="4">
    <location>
        <begin position="118"/>
        <end position="212"/>
    </location>
</feature>
<comment type="caution">
    <text evidence="5">The sequence shown here is derived from an EMBL/GenBank/DDBJ whole genome shotgun (WGS) entry which is preliminary data.</text>
</comment>
<evidence type="ECO:0000259" key="3">
    <source>
        <dbReference type="Pfam" id="PF19289"/>
    </source>
</evidence>
<dbReference type="Pfam" id="PF01523">
    <property type="entry name" value="PmbA_TldD_1st"/>
    <property type="match status" value="1"/>
</dbReference>
<name>A0A7V3RH60_UNCW3</name>
<dbReference type="InterPro" id="IPR045570">
    <property type="entry name" value="Metalloprtase-TldD/E_cen_dom"/>
</dbReference>
<feature type="domain" description="Metalloprotease TldD/E N-terminal" evidence="2">
    <location>
        <begin position="32"/>
        <end position="87"/>
    </location>
</feature>
<evidence type="ECO:0000256" key="1">
    <source>
        <dbReference type="ARBA" id="ARBA00005836"/>
    </source>
</evidence>
<dbReference type="Gene3D" id="3.30.2290.10">
    <property type="entry name" value="PmbA/TldD superfamily"/>
    <property type="match status" value="1"/>
</dbReference>
<feature type="domain" description="Metalloprotease TldD/E C-terminal" evidence="3">
    <location>
        <begin position="220"/>
        <end position="449"/>
    </location>
</feature>
<dbReference type="InterPro" id="IPR045569">
    <property type="entry name" value="Metalloprtase-TldD/E_C"/>
</dbReference>
<evidence type="ECO:0000259" key="2">
    <source>
        <dbReference type="Pfam" id="PF01523"/>
    </source>
</evidence>
<dbReference type="InterPro" id="IPR002510">
    <property type="entry name" value="Metalloprtase-TldD/E_N"/>
</dbReference>
<sequence>MIEKDKAKKIVDYILKNSKADQTEVVIFDFDSALTRYANNYIHQNVQESNTGVHIRVAFGKKIGSSYTNSTEPDKVREVLRWAETIARCQADNPYFSELPEIKPSLYKKVNAYDKRTAQLPPDKRAEAVREIIDIAKKNKLICYGSVSNGSATIIIGNSKGTFAHRQTSDIFCNIVMATDNSTGYVQSGAKSIDEIDFSKLAKMAAEKALKSKDPIELSPGKYTAIFEPLAVSDILSYLCYYAFNGKIYEEGRSFISGKLLTKIVDERITIIDDPFYAKGFPYSFDFEGVPKKKLVLIEKGIAKNVVYDTITANMGKKKSTGHALMYPNPFGPVPLHIVMKGGNSSIEEMIANTKKGILITRLHYTNVIDPYKLIFTGMTRDGTFLIEDGVVTKGIKNLRFTENIFDALNRIEAISRRTELVVDEPGYGARMPHGMVVPALKIRDFTFTSATEF</sequence>
<dbReference type="InterPro" id="IPR035068">
    <property type="entry name" value="TldD/PmbA_N"/>
</dbReference>
<dbReference type="EMBL" id="DTOZ01000085">
    <property type="protein sequence ID" value="HGE78038.1"/>
    <property type="molecule type" value="Genomic_DNA"/>
</dbReference>
<protein>
    <submittedName>
        <fullName evidence="5">TldD/PmbA family protein</fullName>
    </submittedName>
</protein>
<evidence type="ECO:0000313" key="5">
    <source>
        <dbReference type="EMBL" id="HGE78038.1"/>
    </source>
</evidence>
<dbReference type="AlphaFoldDB" id="A0A7V3RH60"/>
<dbReference type="SUPFAM" id="SSF111283">
    <property type="entry name" value="Putative modulator of DNA gyrase, PmbA/TldD"/>
    <property type="match status" value="1"/>
</dbReference>
<dbReference type="PANTHER" id="PTHR43666">
    <property type="entry name" value="TLDD PROTEIN"/>
    <property type="match status" value="1"/>
</dbReference>
<comment type="similarity">
    <text evidence="1">Belongs to the peptidase U62 family.</text>
</comment>
<dbReference type="Pfam" id="PF19290">
    <property type="entry name" value="PmbA_TldD_2nd"/>
    <property type="match status" value="1"/>
</dbReference>
<reference evidence="5" key="1">
    <citation type="journal article" date="2020" name="mSystems">
        <title>Genome- and Community-Level Interaction Insights into Carbon Utilization and Element Cycling Functions of Hydrothermarchaeota in Hydrothermal Sediment.</title>
        <authorList>
            <person name="Zhou Z."/>
            <person name="Liu Y."/>
            <person name="Xu W."/>
            <person name="Pan J."/>
            <person name="Luo Z.H."/>
            <person name="Li M."/>
        </authorList>
    </citation>
    <scope>NUCLEOTIDE SEQUENCE [LARGE SCALE GENOMIC DNA]</scope>
    <source>
        <strain evidence="5">SpSt-961</strain>
    </source>
</reference>
<dbReference type="InterPro" id="IPR036059">
    <property type="entry name" value="TldD/PmbA_sf"/>
</dbReference>
<dbReference type="PANTHER" id="PTHR43666:SF1">
    <property type="entry name" value="CONSERVED PROTEIN"/>
    <property type="match status" value="1"/>
</dbReference>
<gene>
    <name evidence="5" type="ORF">ENX68_03440</name>
</gene>